<sequence length="46" mass="5070">MAVLKEDSASIPGYNWSSAFPSPSITTKMYMPGFGINTPVKSKYRL</sequence>
<dbReference type="Proteomes" id="UP000239549">
    <property type="component" value="Unassembled WGS sequence"/>
</dbReference>
<reference evidence="2" key="1">
    <citation type="submission" date="2018-02" db="EMBL/GenBank/DDBJ databases">
        <title>Genome sequence of Desulfocucumis palustris strain NAW-5.</title>
        <authorList>
            <person name="Watanabe M."/>
            <person name="Kojima H."/>
            <person name="Fukui M."/>
        </authorList>
    </citation>
    <scope>NUCLEOTIDE SEQUENCE [LARGE SCALE GENOMIC DNA]</scope>
    <source>
        <strain evidence="2">NAW-5</strain>
    </source>
</reference>
<gene>
    <name evidence="1" type="ORF">DCCM_4758</name>
</gene>
<evidence type="ECO:0000313" key="2">
    <source>
        <dbReference type="Proteomes" id="UP000239549"/>
    </source>
</evidence>
<accession>A0A2L2XGY5</accession>
<evidence type="ECO:0000313" key="1">
    <source>
        <dbReference type="EMBL" id="GBF35629.1"/>
    </source>
</evidence>
<comment type="caution">
    <text evidence="1">The sequence shown here is derived from an EMBL/GenBank/DDBJ whole genome shotgun (WGS) entry which is preliminary data.</text>
</comment>
<protein>
    <submittedName>
        <fullName evidence="1">Uncharacterized protein</fullName>
    </submittedName>
</protein>
<dbReference type="AlphaFoldDB" id="A0A2L2XGY5"/>
<proteinExistence type="predicted"/>
<name>A0A2L2XGY5_9FIRM</name>
<keyword evidence="2" id="KW-1185">Reference proteome</keyword>
<dbReference type="EMBL" id="BFAV01000179">
    <property type="protein sequence ID" value="GBF35629.1"/>
    <property type="molecule type" value="Genomic_DNA"/>
</dbReference>
<organism evidence="1 2">
    <name type="scientific">Desulfocucumis palustris</name>
    <dbReference type="NCBI Taxonomy" id="1898651"/>
    <lineage>
        <taxon>Bacteria</taxon>
        <taxon>Bacillati</taxon>
        <taxon>Bacillota</taxon>
        <taxon>Clostridia</taxon>
        <taxon>Eubacteriales</taxon>
        <taxon>Desulfocucumaceae</taxon>
        <taxon>Desulfocucumis</taxon>
    </lineage>
</organism>